<keyword evidence="12" id="KW-0238">DNA-binding</keyword>
<dbReference type="EC" id="3.6.5.-" evidence="8"/>
<keyword evidence="4 8" id="KW-0547">Nucleotide-binding</keyword>
<dbReference type="GO" id="GO:0003924">
    <property type="term" value="F:GTPase activity"/>
    <property type="evidence" value="ECO:0007669"/>
    <property type="project" value="UniProtKB-UniRule"/>
</dbReference>
<dbReference type="CDD" id="cd01898">
    <property type="entry name" value="Obg"/>
    <property type="match status" value="1"/>
</dbReference>
<comment type="subcellular location">
    <subcellularLocation>
        <location evidence="8">Cytoplasm</location>
    </subcellularLocation>
</comment>
<dbReference type="EMBL" id="LO017727">
    <property type="protein sequence ID" value="CRH07232.1"/>
    <property type="molecule type" value="Genomic_DNA"/>
</dbReference>
<evidence type="ECO:0000256" key="5">
    <source>
        <dbReference type="ARBA" id="ARBA00022801"/>
    </source>
</evidence>
<feature type="binding site" evidence="8">
    <location>
        <begin position="213"/>
        <end position="216"/>
    </location>
    <ligand>
        <name>GTP</name>
        <dbReference type="ChEBI" id="CHEBI:37565"/>
    </ligand>
</feature>
<dbReference type="GO" id="GO:0005525">
    <property type="term" value="F:GTP binding"/>
    <property type="evidence" value="ECO:0007669"/>
    <property type="project" value="UniProtKB-UniRule"/>
</dbReference>
<evidence type="ECO:0000256" key="1">
    <source>
        <dbReference type="ARBA" id="ARBA00007699"/>
    </source>
</evidence>
<evidence type="ECO:0000256" key="9">
    <source>
        <dbReference type="SAM" id="MobiDB-lite"/>
    </source>
</evidence>
<sequence>MKFLDEVKIFIKSGDGGAGCVSFRREKYIPFGGPDGGDGGRGGDVIFAADPHLNTLIDFRYKQHFKAKKGMHGMGSQCTGPSSEPLVIRVPVGTLIRSDETGEVLIDMAEPNQTFLACRGGDGGRGNMNFKTSVNQAPRRADPGYPGEETWVRLELKLLADVGLVGMPNAGKSTLISKVSSAKPKIADYPFTTLAPNLGVVRVDVDRSFVMADIPGLIKGAKEGQGLGHFFLKHVERCAILLHLVEIDSLEDHDPVKRYLTIEEELAGYSQQLADKPRVLVLTKGDLLGEEDYEVVLSWFKEKLGEDMPQVHVISSATGVGVDELVNRVGDVVFAWRQEQAGKAAASLDDAPTRAGKVKSDPDELPWEDEDDDDDDGVECIWVRE</sequence>
<reference evidence="12" key="1">
    <citation type="submission" date="2015-04" db="EMBL/GenBank/DDBJ databases">
        <authorList>
            <person name="Syromyatnikov M.Y."/>
            <person name="Popov V.N."/>
        </authorList>
    </citation>
    <scope>NUCLEOTIDE SEQUENCE</scope>
    <source>
        <strain evidence="12">MO-1</strain>
    </source>
</reference>
<feature type="binding site" evidence="8">
    <location>
        <position position="193"/>
    </location>
    <ligand>
        <name>Mg(2+)</name>
        <dbReference type="ChEBI" id="CHEBI:18420"/>
    </ligand>
</feature>
<dbReference type="PANTHER" id="PTHR11702:SF31">
    <property type="entry name" value="MITOCHONDRIAL RIBOSOME-ASSOCIATED GTPASE 2"/>
    <property type="match status" value="1"/>
</dbReference>
<organism evidence="12">
    <name type="scientific">Magnetococcus massalia (strain MO-1)</name>
    <dbReference type="NCBI Taxonomy" id="451514"/>
    <lineage>
        <taxon>Bacteria</taxon>
        <taxon>Pseudomonadati</taxon>
        <taxon>Pseudomonadota</taxon>
        <taxon>Magnetococcia</taxon>
        <taxon>Magnetococcales</taxon>
        <taxon>Magnetococcaceae</taxon>
        <taxon>Magnetococcus</taxon>
    </lineage>
</organism>
<dbReference type="Pfam" id="PF01926">
    <property type="entry name" value="MMR_HSR1"/>
    <property type="match status" value="1"/>
</dbReference>
<dbReference type="GO" id="GO:0003677">
    <property type="term" value="F:DNA binding"/>
    <property type="evidence" value="ECO:0007669"/>
    <property type="project" value="UniProtKB-KW"/>
</dbReference>
<gene>
    <name evidence="12" type="primary">obgE</name>
    <name evidence="8" type="synonym">obg</name>
    <name evidence="12" type="ORF">MAGMO_3090</name>
</gene>
<feature type="domain" description="Obg" evidence="11">
    <location>
        <begin position="1"/>
        <end position="159"/>
    </location>
</feature>
<dbReference type="InterPro" id="IPR027417">
    <property type="entry name" value="P-loop_NTPase"/>
</dbReference>
<feature type="region of interest" description="Disordered" evidence="9">
    <location>
        <begin position="343"/>
        <end position="377"/>
    </location>
</feature>
<feature type="binding site" evidence="8">
    <location>
        <begin position="283"/>
        <end position="286"/>
    </location>
    <ligand>
        <name>GTP</name>
        <dbReference type="ChEBI" id="CHEBI:37565"/>
    </ligand>
</feature>
<dbReference type="AlphaFoldDB" id="A0A1S7LJT4"/>
<evidence type="ECO:0000256" key="2">
    <source>
        <dbReference type="ARBA" id="ARBA00022490"/>
    </source>
</evidence>
<evidence type="ECO:0000259" key="11">
    <source>
        <dbReference type="PROSITE" id="PS51883"/>
    </source>
</evidence>
<keyword evidence="2 8" id="KW-0963">Cytoplasm</keyword>
<comment type="subunit">
    <text evidence="8">Monomer.</text>
</comment>
<keyword evidence="7 8" id="KW-0342">GTP-binding</keyword>
<dbReference type="GO" id="GO:0043022">
    <property type="term" value="F:ribosome binding"/>
    <property type="evidence" value="ECO:0007669"/>
    <property type="project" value="UniProtKB-ARBA"/>
</dbReference>
<dbReference type="GO" id="GO:0005737">
    <property type="term" value="C:cytoplasm"/>
    <property type="evidence" value="ECO:0007669"/>
    <property type="project" value="UniProtKB-SubCell"/>
</dbReference>
<dbReference type="InterPro" id="IPR014100">
    <property type="entry name" value="GTP-bd_Obg/CgtA"/>
</dbReference>
<dbReference type="InterPro" id="IPR031167">
    <property type="entry name" value="G_OBG"/>
</dbReference>
<evidence type="ECO:0000259" key="10">
    <source>
        <dbReference type="PROSITE" id="PS51710"/>
    </source>
</evidence>
<dbReference type="NCBIfam" id="NF008956">
    <property type="entry name" value="PRK12299.1"/>
    <property type="match status" value="1"/>
</dbReference>
<feature type="binding site" evidence="8">
    <location>
        <begin position="315"/>
        <end position="317"/>
    </location>
    <ligand>
        <name>GTP</name>
        <dbReference type="ChEBI" id="CHEBI:37565"/>
    </ligand>
</feature>
<dbReference type="HAMAP" id="MF_01454">
    <property type="entry name" value="GTPase_Obg"/>
    <property type="match status" value="1"/>
</dbReference>
<dbReference type="Gene3D" id="2.70.210.12">
    <property type="entry name" value="GTP1/OBG domain"/>
    <property type="match status" value="1"/>
</dbReference>
<evidence type="ECO:0000256" key="6">
    <source>
        <dbReference type="ARBA" id="ARBA00022842"/>
    </source>
</evidence>
<feature type="binding site" evidence="8">
    <location>
        <begin position="191"/>
        <end position="195"/>
    </location>
    <ligand>
        <name>GTP</name>
        <dbReference type="ChEBI" id="CHEBI:37565"/>
    </ligand>
</feature>
<dbReference type="InterPro" id="IPR006169">
    <property type="entry name" value="GTP1_OBG_dom"/>
</dbReference>
<keyword evidence="5 8" id="KW-0378">Hydrolase</keyword>
<feature type="binding site" evidence="8">
    <location>
        <position position="173"/>
    </location>
    <ligand>
        <name>Mg(2+)</name>
        <dbReference type="ChEBI" id="CHEBI:18420"/>
    </ligand>
</feature>
<evidence type="ECO:0000256" key="4">
    <source>
        <dbReference type="ARBA" id="ARBA00022741"/>
    </source>
</evidence>
<dbReference type="PROSITE" id="PS51710">
    <property type="entry name" value="G_OBG"/>
    <property type="match status" value="1"/>
</dbReference>
<dbReference type="InterPro" id="IPR036726">
    <property type="entry name" value="GTP1_OBG_dom_sf"/>
</dbReference>
<keyword evidence="6 8" id="KW-0460">Magnesium</keyword>
<dbReference type="SUPFAM" id="SSF52540">
    <property type="entry name" value="P-loop containing nucleoside triphosphate hydrolases"/>
    <property type="match status" value="1"/>
</dbReference>
<dbReference type="GO" id="GO:0000287">
    <property type="term" value="F:magnesium ion binding"/>
    <property type="evidence" value="ECO:0007669"/>
    <property type="project" value="InterPro"/>
</dbReference>
<feature type="compositionally biased region" description="Acidic residues" evidence="9">
    <location>
        <begin position="363"/>
        <end position="377"/>
    </location>
</feature>
<dbReference type="SUPFAM" id="SSF82051">
    <property type="entry name" value="Obg GTP-binding protein N-terminal domain"/>
    <property type="match status" value="1"/>
</dbReference>
<dbReference type="NCBIfam" id="TIGR02729">
    <property type="entry name" value="Obg_CgtA"/>
    <property type="match status" value="1"/>
</dbReference>
<dbReference type="PROSITE" id="PS51883">
    <property type="entry name" value="OBG"/>
    <property type="match status" value="1"/>
</dbReference>
<dbReference type="NCBIfam" id="NF008955">
    <property type="entry name" value="PRK12297.1"/>
    <property type="match status" value="1"/>
</dbReference>
<comment type="cofactor">
    <cofactor evidence="8">
        <name>Mg(2+)</name>
        <dbReference type="ChEBI" id="CHEBI:18420"/>
    </cofactor>
</comment>
<dbReference type="Pfam" id="PF01018">
    <property type="entry name" value="GTP1_OBG"/>
    <property type="match status" value="1"/>
</dbReference>
<dbReference type="FunFam" id="2.70.210.12:FF:000001">
    <property type="entry name" value="GTPase Obg"/>
    <property type="match status" value="1"/>
</dbReference>
<dbReference type="PROSITE" id="PS00905">
    <property type="entry name" value="GTP1_OBG"/>
    <property type="match status" value="1"/>
</dbReference>
<dbReference type="PANTHER" id="PTHR11702">
    <property type="entry name" value="DEVELOPMENTALLY REGULATED GTP-BINDING PROTEIN-RELATED"/>
    <property type="match status" value="1"/>
</dbReference>
<dbReference type="GO" id="GO:0042254">
    <property type="term" value="P:ribosome biogenesis"/>
    <property type="evidence" value="ECO:0007669"/>
    <property type="project" value="UniProtKB-UniRule"/>
</dbReference>
<evidence type="ECO:0000256" key="3">
    <source>
        <dbReference type="ARBA" id="ARBA00022723"/>
    </source>
</evidence>
<feature type="domain" description="OBG-type G" evidence="10">
    <location>
        <begin position="160"/>
        <end position="334"/>
    </location>
</feature>
<evidence type="ECO:0000313" key="12">
    <source>
        <dbReference type="EMBL" id="CRH07232.1"/>
    </source>
</evidence>
<feature type="binding site" evidence="8">
    <location>
        <begin position="166"/>
        <end position="173"/>
    </location>
    <ligand>
        <name>GTP</name>
        <dbReference type="ChEBI" id="CHEBI:37565"/>
    </ligand>
</feature>
<proteinExistence type="inferred from homology"/>
<comment type="similarity">
    <text evidence="1 8">Belongs to the TRAFAC class OBG-HflX-like GTPase superfamily. OBG GTPase family.</text>
</comment>
<dbReference type="InterPro" id="IPR045086">
    <property type="entry name" value="OBG_GTPase"/>
</dbReference>
<evidence type="ECO:0000256" key="7">
    <source>
        <dbReference type="ARBA" id="ARBA00023134"/>
    </source>
</evidence>
<protein>
    <recommendedName>
        <fullName evidence="8">GTPase Obg</fullName>
        <ecNumber evidence="8">3.6.5.-</ecNumber>
    </recommendedName>
    <alternativeName>
        <fullName evidence="8">GTP-binding protein Obg</fullName>
    </alternativeName>
</protein>
<accession>A0A1S7LJT4</accession>
<dbReference type="InterPro" id="IPR006074">
    <property type="entry name" value="GTP1-OBG_CS"/>
</dbReference>
<evidence type="ECO:0000256" key="8">
    <source>
        <dbReference type="HAMAP-Rule" id="MF_01454"/>
    </source>
</evidence>
<dbReference type="PIRSF" id="PIRSF002401">
    <property type="entry name" value="GTP_bd_Obg/CgtA"/>
    <property type="match status" value="1"/>
</dbReference>
<dbReference type="InterPro" id="IPR006073">
    <property type="entry name" value="GTP-bd"/>
</dbReference>
<name>A0A1S7LJT4_MAGMO</name>
<keyword evidence="3 8" id="KW-0479">Metal-binding</keyword>
<dbReference type="PRINTS" id="PR00326">
    <property type="entry name" value="GTP1OBG"/>
</dbReference>
<comment type="function">
    <text evidence="8">An essential GTPase which binds GTP, GDP and possibly (p)ppGpp with moderate affinity, with high nucleotide exchange rates and a fairly low GTP hydrolysis rate. Plays a role in control of the cell cycle, stress response, ribosome biogenesis and in those bacteria that undergo differentiation, in morphogenesis control.</text>
</comment>
<dbReference type="Gene3D" id="3.40.50.300">
    <property type="entry name" value="P-loop containing nucleotide triphosphate hydrolases"/>
    <property type="match status" value="1"/>
</dbReference>